<sequence length="246" mass="29039">MKHIYAFEKMADYEKFEPVIKRFSERLADYEQTLSQDFALTDKPKGIVWTTAELATSVLSDIPIPAYTNKDVIYISPDLDAWRKLFIRQLDGKELPHIRKFYENYSENHLFTIVGHELTHHSDLFPDEFDEERDDSIWFEEGMCEYLPRKLLLSETEFDDITAVERELVEAFTPEYGGRSIDDFGSSSYQGSLSSIMFDYWRSFLEITYLVEERFDNNIHAVFNEYHRWHGAGRRVSLTAYFGLDQ</sequence>
<accession>A0ABV7KSE0</accession>
<dbReference type="EMBL" id="JBHRUJ010000017">
    <property type="protein sequence ID" value="MFC3212440.1"/>
    <property type="molecule type" value="Genomic_DNA"/>
</dbReference>
<comment type="caution">
    <text evidence="1">The sequence shown here is derived from an EMBL/GenBank/DDBJ whole genome shotgun (WGS) entry which is preliminary data.</text>
</comment>
<organism evidence="1 2">
    <name type="scientific">Planomicrobium okeanokoites</name>
    <name type="common">Planococcus okeanokoites</name>
    <name type="synonym">Flavobacterium okeanokoites</name>
    <dbReference type="NCBI Taxonomy" id="244"/>
    <lineage>
        <taxon>Bacteria</taxon>
        <taxon>Bacillati</taxon>
        <taxon>Bacillota</taxon>
        <taxon>Bacilli</taxon>
        <taxon>Bacillales</taxon>
        <taxon>Caryophanaceae</taxon>
        <taxon>Planomicrobium</taxon>
    </lineage>
</organism>
<evidence type="ECO:0008006" key="3">
    <source>
        <dbReference type="Google" id="ProtNLM"/>
    </source>
</evidence>
<dbReference type="RefSeq" id="WP_117312942.1">
    <property type="nucleotide sequence ID" value="NZ_JBHRUJ010000017.1"/>
</dbReference>
<protein>
    <recommendedName>
        <fullName evidence="3">Elongation factor Tu</fullName>
    </recommendedName>
</protein>
<proteinExistence type="predicted"/>
<reference evidence="2" key="1">
    <citation type="journal article" date="2019" name="Int. J. Syst. Evol. Microbiol.">
        <title>The Global Catalogue of Microorganisms (GCM) 10K type strain sequencing project: providing services to taxonomists for standard genome sequencing and annotation.</title>
        <authorList>
            <consortium name="The Broad Institute Genomics Platform"/>
            <consortium name="The Broad Institute Genome Sequencing Center for Infectious Disease"/>
            <person name="Wu L."/>
            <person name="Ma J."/>
        </authorList>
    </citation>
    <scope>NUCLEOTIDE SEQUENCE [LARGE SCALE GENOMIC DNA]</scope>
    <source>
        <strain evidence="2">CCM 320</strain>
    </source>
</reference>
<evidence type="ECO:0000313" key="1">
    <source>
        <dbReference type="EMBL" id="MFC3212440.1"/>
    </source>
</evidence>
<gene>
    <name evidence="1" type="ORF">ACFOEJ_15225</name>
</gene>
<dbReference type="Proteomes" id="UP001595625">
    <property type="component" value="Unassembled WGS sequence"/>
</dbReference>
<evidence type="ECO:0000313" key="2">
    <source>
        <dbReference type="Proteomes" id="UP001595625"/>
    </source>
</evidence>
<keyword evidence="2" id="KW-1185">Reference proteome</keyword>
<name>A0ABV7KSE0_PLAOK</name>